<dbReference type="EMBL" id="GDID01004604">
    <property type="protein sequence ID" value="JAP92002.1"/>
    <property type="molecule type" value="Transcribed_RNA"/>
</dbReference>
<dbReference type="SMART" id="SM00244">
    <property type="entry name" value="PHB"/>
    <property type="match status" value="1"/>
</dbReference>
<dbReference type="PANTHER" id="PTHR43327">
    <property type="entry name" value="STOMATIN-LIKE PROTEIN 2, MITOCHONDRIAL"/>
    <property type="match status" value="1"/>
</dbReference>
<dbReference type="PRINTS" id="PR00721">
    <property type="entry name" value="STOMATIN"/>
</dbReference>
<dbReference type="CDD" id="cd08829">
    <property type="entry name" value="SPFH_paraslipin"/>
    <property type="match status" value="1"/>
</dbReference>
<organism evidence="3">
    <name type="scientific">Trepomonas sp. PC1</name>
    <dbReference type="NCBI Taxonomy" id="1076344"/>
    <lineage>
        <taxon>Eukaryota</taxon>
        <taxon>Metamonada</taxon>
        <taxon>Diplomonadida</taxon>
        <taxon>Hexamitidae</taxon>
        <taxon>Hexamitinae</taxon>
        <taxon>Trepomonas</taxon>
    </lineage>
</organism>
<dbReference type="InterPro" id="IPR050710">
    <property type="entry name" value="Band7/mec-2_domain"/>
</dbReference>
<dbReference type="PANTHER" id="PTHR43327:SF10">
    <property type="entry name" value="STOMATIN-LIKE PROTEIN 2, MITOCHONDRIAL"/>
    <property type="match status" value="1"/>
</dbReference>
<evidence type="ECO:0000256" key="1">
    <source>
        <dbReference type="SAM" id="Phobius"/>
    </source>
</evidence>
<reference evidence="3" key="1">
    <citation type="submission" date="2015-07" db="EMBL/GenBank/DDBJ databases">
        <title>Adaptation to a free-living lifestyle via gene acquisitions in the diplomonad Trepomonas sp. PC1.</title>
        <authorList>
            <person name="Xu F."/>
            <person name="Jerlstrom-Hultqvist J."/>
            <person name="Kolisko M."/>
            <person name="Simpson A.G.B."/>
            <person name="Roger A.J."/>
            <person name="Svard S.G."/>
            <person name="Andersson J.O."/>
        </authorList>
    </citation>
    <scope>NUCLEOTIDE SEQUENCE</scope>
    <source>
        <strain evidence="3">PC1</strain>
    </source>
</reference>
<protein>
    <submittedName>
        <fullName evidence="3">SPFH domain/Band 7 family protein</fullName>
    </submittedName>
</protein>
<feature type="domain" description="Band 7" evidence="2">
    <location>
        <begin position="26"/>
        <end position="209"/>
    </location>
</feature>
<gene>
    <name evidence="3" type="ORF">TPC1_16189</name>
</gene>
<evidence type="ECO:0000313" key="3">
    <source>
        <dbReference type="EMBL" id="JAP92002.1"/>
    </source>
</evidence>
<dbReference type="SUPFAM" id="SSF117892">
    <property type="entry name" value="Band 7/SPFH domain"/>
    <property type="match status" value="1"/>
</dbReference>
<keyword evidence="1" id="KW-1133">Transmembrane helix</keyword>
<keyword evidence="1" id="KW-0812">Transmembrane</keyword>
<sequence length="328" mass="37213">WDDTLNIFGAAILAVYFIVITFVFLKQFIVVKYMTAVVVERCGVYKEVLEPGLHCLRPFYDKPVQISSTIYHIHYNKGHSAEDVHVRSTTEINLRETIIELPRQPVISRDNVQLMVHPMAFIKVENPILVAYETADLHQSISILLSTTIRGIIGQLTLDDTLASRDEIRRQAKNKISLTCRNWGIQLIDVDLLEIDPPANILQAMAEQLTSERQRRQMIVKTDGERVMKKIQAEGQSQVKQIEAAGYNESKIIQSEATALVKKELALARADAIKMLAESVREIGMDVGEFNLYLEWLKVVEQIVGQSKEVKMLMGLKEINGLTKIKVE</sequence>
<dbReference type="InterPro" id="IPR001972">
    <property type="entry name" value="Stomatin_HflK_fam"/>
</dbReference>
<dbReference type="Gene3D" id="3.30.479.30">
    <property type="entry name" value="Band 7 domain"/>
    <property type="match status" value="1"/>
</dbReference>
<dbReference type="GO" id="GO:0016020">
    <property type="term" value="C:membrane"/>
    <property type="evidence" value="ECO:0007669"/>
    <property type="project" value="InterPro"/>
</dbReference>
<proteinExistence type="predicted"/>
<dbReference type="InterPro" id="IPR036013">
    <property type="entry name" value="Band_7/SPFH_dom_sf"/>
</dbReference>
<keyword evidence="1" id="KW-0472">Membrane</keyword>
<evidence type="ECO:0000259" key="2">
    <source>
        <dbReference type="SMART" id="SM00244"/>
    </source>
</evidence>
<name>A0A146K538_9EUKA</name>
<dbReference type="InterPro" id="IPR001107">
    <property type="entry name" value="Band_7"/>
</dbReference>
<feature type="non-terminal residue" evidence="3">
    <location>
        <position position="1"/>
    </location>
</feature>
<feature type="transmembrane region" description="Helical" evidence="1">
    <location>
        <begin position="6"/>
        <end position="25"/>
    </location>
</feature>
<dbReference type="Pfam" id="PF01145">
    <property type="entry name" value="Band_7"/>
    <property type="match status" value="1"/>
</dbReference>
<dbReference type="AlphaFoldDB" id="A0A146K538"/>
<accession>A0A146K538</accession>